<evidence type="ECO:0000313" key="3">
    <source>
        <dbReference type="Proteomes" id="UP000006039"/>
    </source>
</evidence>
<gene>
    <name evidence="2" type="primary">20345317</name>
    <name evidence="1" type="ORF">GGTG_04859</name>
</gene>
<dbReference type="AlphaFoldDB" id="J3NUA5"/>
<protein>
    <submittedName>
        <fullName evidence="1 2">Uncharacterized protein</fullName>
    </submittedName>
</protein>
<dbReference type="eggNOG" id="ENOG502SJ7Y">
    <property type="taxonomic scope" value="Eukaryota"/>
</dbReference>
<reference evidence="1" key="2">
    <citation type="submission" date="2010-07" db="EMBL/GenBank/DDBJ databases">
        <authorList>
            <consortium name="The Broad Institute Genome Sequencing Platform"/>
            <consortium name="Broad Institute Genome Sequencing Center for Infectious Disease"/>
            <person name="Ma L.-J."/>
            <person name="Dead R."/>
            <person name="Young S."/>
            <person name="Zeng Q."/>
            <person name="Koehrsen M."/>
            <person name="Alvarado L."/>
            <person name="Berlin A."/>
            <person name="Chapman S.B."/>
            <person name="Chen Z."/>
            <person name="Freedman E."/>
            <person name="Gellesch M."/>
            <person name="Goldberg J."/>
            <person name="Griggs A."/>
            <person name="Gujja S."/>
            <person name="Heilman E.R."/>
            <person name="Heiman D."/>
            <person name="Hepburn T."/>
            <person name="Howarth C."/>
            <person name="Jen D."/>
            <person name="Larson L."/>
            <person name="Mehta T."/>
            <person name="Neiman D."/>
            <person name="Pearson M."/>
            <person name="Roberts A."/>
            <person name="Saif S."/>
            <person name="Shea T."/>
            <person name="Shenoy N."/>
            <person name="Sisk P."/>
            <person name="Stolte C."/>
            <person name="Sykes S."/>
            <person name="Walk T."/>
            <person name="White J."/>
            <person name="Yandava C."/>
            <person name="Haas B."/>
            <person name="Nusbaum C."/>
            <person name="Birren B."/>
        </authorList>
    </citation>
    <scope>NUCLEOTIDE SEQUENCE</scope>
    <source>
        <strain evidence="1">R3-111a-1</strain>
    </source>
</reference>
<reference evidence="1" key="3">
    <citation type="submission" date="2010-09" db="EMBL/GenBank/DDBJ databases">
        <title>Annotation of Gaeumannomyces graminis var. tritici R3-111a-1.</title>
        <authorList>
            <consortium name="The Broad Institute Genome Sequencing Platform"/>
            <person name="Ma L.-J."/>
            <person name="Dead R."/>
            <person name="Young S.K."/>
            <person name="Zeng Q."/>
            <person name="Gargeya S."/>
            <person name="Fitzgerald M."/>
            <person name="Haas B."/>
            <person name="Abouelleil A."/>
            <person name="Alvarado L."/>
            <person name="Arachchi H.M."/>
            <person name="Berlin A."/>
            <person name="Brown A."/>
            <person name="Chapman S.B."/>
            <person name="Chen Z."/>
            <person name="Dunbar C."/>
            <person name="Freedman E."/>
            <person name="Gearin G."/>
            <person name="Gellesch M."/>
            <person name="Goldberg J."/>
            <person name="Griggs A."/>
            <person name="Gujja S."/>
            <person name="Heiman D."/>
            <person name="Howarth C."/>
            <person name="Larson L."/>
            <person name="Lui A."/>
            <person name="MacDonald P.J.P."/>
            <person name="Mehta T."/>
            <person name="Montmayeur A."/>
            <person name="Murphy C."/>
            <person name="Neiman D."/>
            <person name="Pearson M."/>
            <person name="Priest M."/>
            <person name="Roberts A."/>
            <person name="Saif S."/>
            <person name="Shea T."/>
            <person name="Shenoy N."/>
            <person name="Sisk P."/>
            <person name="Stolte C."/>
            <person name="Sykes S."/>
            <person name="Yandava C."/>
            <person name="Wortman J."/>
            <person name="Nusbaum C."/>
            <person name="Birren B."/>
        </authorList>
    </citation>
    <scope>NUCLEOTIDE SEQUENCE</scope>
    <source>
        <strain evidence="1">R3-111a-1</strain>
    </source>
</reference>
<dbReference type="STRING" id="644352.J3NUA5"/>
<reference evidence="2" key="4">
    <citation type="journal article" date="2015" name="G3 (Bethesda)">
        <title>Genome sequences of three phytopathogenic species of the Magnaporthaceae family of fungi.</title>
        <authorList>
            <person name="Okagaki L.H."/>
            <person name="Nunes C.C."/>
            <person name="Sailsbery J."/>
            <person name="Clay B."/>
            <person name="Brown D."/>
            <person name="John T."/>
            <person name="Oh Y."/>
            <person name="Young N."/>
            <person name="Fitzgerald M."/>
            <person name="Haas B.J."/>
            <person name="Zeng Q."/>
            <person name="Young S."/>
            <person name="Adiconis X."/>
            <person name="Fan L."/>
            <person name="Levin J.Z."/>
            <person name="Mitchell T.K."/>
            <person name="Okubara P.A."/>
            <person name="Farman M.L."/>
            <person name="Kohn L.M."/>
            <person name="Birren B."/>
            <person name="Ma L.-J."/>
            <person name="Dean R.A."/>
        </authorList>
    </citation>
    <scope>NUCLEOTIDE SEQUENCE</scope>
    <source>
        <strain evidence="2">R3-111a-1</strain>
    </source>
</reference>
<dbReference type="GeneID" id="20345317"/>
<accession>J3NUA5</accession>
<sequence length="724" mass="81449">MSREVMLEGLPLETREHIAGYVSEAHRPSIFAFSAASKACNKAARKFIFRHVSLRVDDPATLARDVAAVTEIIRTRDCHELVRSLSVEGHLILREEERPAAPQHPRRGAYYELTSWLEHIQAWLQRTGVSEILGDVEPHPYDGYRFEEPMRCPPDEDQAWGPLVRLVAELPYLAKMVYNCRNQFPPSLLDVIHTHHPRCKLHLMSFRLRSLRLPALDPHELALATSPCLHTVHLKYSSRDRKGDDDFNEQAMLELVSGLAPNLKMVRTVFLALPSPVASMDRIGDPQPALPTEPVVWGGLPGFVPDSGGKGSLTSWSPSGVAPINKEFLEKWEAVTDFACLRHLDLGAGLGSHSGVTADALEWMATRKPFPNLSTLRIRLMREIQDDEDPIHYDDFESAANLLAPQNHPDQEGSERPSPTKCAIDFFDSLVPLVELAVSGHLEPEIVDRMLARHGPTLRSLSLSPWEPIRNGYMDRPLPPMAITRECILRLQAQCPGLEELSLPVKRTRSDTREVQLYRALGGFPRLRRLLVTLDCSGRYDSRADVWQRGNPLYMEDDEHSDHDPPHYVRNGDIVNAFYNSAVDAGLARSIWDVVHASRRAHGGGAGGDGRRRRLQWLKIYTTGGDDLGRPGRYDDVFHVIENLSRSWLVEPAVRGDQDAAGGVAVRELGVAAREARDRDYTRRNGEAPSLTVSSAIHNFRRLWPPREGSSDWRDDWRSLPLQV</sequence>
<reference evidence="2" key="5">
    <citation type="submission" date="2018-04" db="UniProtKB">
        <authorList>
            <consortium name="EnsemblFungi"/>
        </authorList>
    </citation>
    <scope>IDENTIFICATION</scope>
    <source>
        <strain evidence="2">R3-111a-1</strain>
    </source>
</reference>
<dbReference type="EnsemblFungi" id="EJT79776">
    <property type="protein sequence ID" value="EJT79776"/>
    <property type="gene ID" value="GGTG_04859"/>
</dbReference>
<evidence type="ECO:0000313" key="2">
    <source>
        <dbReference type="EnsemblFungi" id="EJT79776"/>
    </source>
</evidence>
<dbReference type="OrthoDB" id="3945550at2759"/>
<proteinExistence type="predicted"/>
<evidence type="ECO:0000313" key="1">
    <source>
        <dbReference type="EMBL" id="EJT79776.1"/>
    </source>
</evidence>
<dbReference type="VEuPathDB" id="FungiDB:GGTG_04859"/>
<dbReference type="HOGENOM" id="CLU_024672_1_0_1"/>
<keyword evidence="3" id="KW-1185">Reference proteome</keyword>
<dbReference type="Proteomes" id="UP000006039">
    <property type="component" value="Unassembled WGS sequence"/>
</dbReference>
<dbReference type="RefSeq" id="XP_009220921.1">
    <property type="nucleotide sequence ID" value="XM_009222657.1"/>
</dbReference>
<dbReference type="EMBL" id="GL385396">
    <property type="protein sequence ID" value="EJT79776.1"/>
    <property type="molecule type" value="Genomic_DNA"/>
</dbReference>
<dbReference type="InterPro" id="IPR032675">
    <property type="entry name" value="LRR_dom_sf"/>
</dbReference>
<reference evidence="3" key="1">
    <citation type="submission" date="2010-07" db="EMBL/GenBank/DDBJ databases">
        <title>The genome sequence of Gaeumannomyces graminis var. tritici strain R3-111a-1.</title>
        <authorList>
            <consortium name="The Broad Institute Genome Sequencing Platform"/>
            <person name="Ma L.-J."/>
            <person name="Dead R."/>
            <person name="Young S."/>
            <person name="Zeng Q."/>
            <person name="Koehrsen M."/>
            <person name="Alvarado L."/>
            <person name="Berlin A."/>
            <person name="Chapman S.B."/>
            <person name="Chen Z."/>
            <person name="Freedman E."/>
            <person name="Gellesch M."/>
            <person name="Goldberg J."/>
            <person name="Griggs A."/>
            <person name="Gujja S."/>
            <person name="Heilman E.R."/>
            <person name="Heiman D."/>
            <person name="Hepburn T."/>
            <person name="Howarth C."/>
            <person name="Jen D."/>
            <person name="Larson L."/>
            <person name="Mehta T."/>
            <person name="Neiman D."/>
            <person name="Pearson M."/>
            <person name="Roberts A."/>
            <person name="Saif S."/>
            <person name="Shea T."/>
            <person name="Shenoy N."/>
            <person name="Sisk P."/>
            <person name="Stolte C."/>
            <person name="Sykes S."/>
            <person name="Walk T."/>
            <person name="White J."/>
            <person name="Yandava C."/>
            <person name="Haas B."/>
            <person name="Nusbaum C."/>
            <person name="Birren B."/>
        </authorList>
    </citation>
    <scope>NUCLEOTIDE SEQUENCE [LARGE SCALE GENOMIC DNA]</scope>
    <source>
        <strain evidence="3">R3-111a-1</strain>
    </source>
</reference>
<dbReference type="Gene3D" id="3.80.10.10">
    <property type="entry name" value="Ribonuclease Inhibitor"/>
    <property type="match status" value="1"/>
</dbReference>
<organism evidence="1">
    <name type="scientific">Gaeumannomyces tritici (strain R3-111a-1)</name>
    <name type="common">Wheat and barley take-all root rot fungus</name>
    <name type="synonym">Gaeumannomyces graminis var. tritici</name>
    <dbReference type="NCBI Taxonomy" id="644352"/>
    <lineage>
        <taxon>Eukaryota</taxon>
        <taxon>Fungi</taxon>
        <taxon>Dikarya</taxon>
        <taxon>Ascomycota</taxon>
        <taxon>Pezizomycotina</taxon>
        <taxon>Sordariomycetes</taxon>
        <taxon>Sordariomycetidae</taxon>
        <taxon>Magnaporthales</taxon>
        <taxon>Magnaporthaceae</taxon>
        <taxon>Gaeumannomyces</taxon>
    </lineage>
</organism>
<name>J3NUA5_GAET3</name>